<dbReference type="Proteomes" id="UP000317199">
    <property type="component" value="Chromosome"/>
</dbReference>
<keyword evidence="2" id="KW-1185">Reference proteome</keyword>
<dbReference type="InterPro" id="IPR048034">
    <property type="entry name" value="CopL-like"/>
</dbReference>
<name>A0A514BSQ7_9GAMM</name>
<sequence>MLAASLGSGPWSRVKPMSREVEWGMARAAPRSCIFAPAARPYCPARSIVRFAMSLTSHLLRLLLILAIGMNAWAAPKHGFAMTGAGAAHEMATTAADSHEGCGGMDAMAEEPQPDEGCCAGDACQCECIQAFTIAPGFRGLSWPLPSSAGDEPVLSAIADTRLSRLNRPPIC</sequence>
<organism evidence="1 2">
    <name type="scientific">Marilutibacter alkalisoli</name>
    <dbReference type="NCBI Taxonomy" id="2591633"/>
    <lineage>
        <taxon>Bacteria</taxon>
        <taxon>Pseudomonadati</taxon>
        <taxon>Pseudomonadota</taxon>
        <taxon>Gammaproteobacteria</taxon>
        <taxon>Lysobacterales</taxon>
        <taxon>Lysobacteraceae</taxon>
        <taxon>Marilutibacter</taxon>
    </lineage>
</organism>
<accession>A0A514BSQ7</accession>
<evidence type="ECO:0000313" key="2">
    <source>
        <dbReference type="Proteomes" id="UP000317199"/>
    </source>
</evidence>
<gene>
    <name evidence="1" type="ORF">FKV23_08070</name>
</gene>
<dbReference type="AlphaFoldDB" id="A0A514BSQ7"/>
<proteinExistence type="predicted"/>
<dbReference type="KEGG" id="lyj:FKV23_08070"/>
<reference evidence="1 2" key="1">
    <citation type="submission" date="2019-06" db="EMBL/GenBank/DDBJ databases">
        <title>Lysobacter alkalisoli sp. nov. isolated from saline-alkali soil.</title>
        <authorList>
            <person name="Sun J.-Q."/>
            <person name="Xu L."/>
        </authorList>
    </citation>
    <scope>NUCLEOTIDE SEQUENCE [LARGE SCALE GENOMIC DNA]</scope>
    <source>
        <strain evidence="1 2">SJ-36</strain>
    </source>
</reference>
<protein>
    <submittedName>
        <fullName evidence="1">CopL family metal-binding regulatory protein</fullName>
    </submittedName>
</protein>
<dbReference type="EMBL" id="CP041242">
    <property type="protein sequence ID" value="QDH70059.1"/>
    <property type="molecule type" value="Genomic_DNA"/>
</dbReference>
<evidence type="ECO:0000313" key="1">
    <source>
        <dbReference type="EMBL" id="QDH70059.1"/>
    </source>
</evidence>
<dbReference type="NCBIfam" id="NF033807">
    <property type="entry name" value="CopL_fam"/>
    <property type="match status" value="1"/>
</dbReference>